<evidence type="ECO:0000256" key="5">
    <source>
        <dbReference type="ARBA" id="ARBA00023315"/>
    </source>
</evidence>
<feature type="binding site" evidence="8">
    <location>
        <position position="409"/>
    </location>
    <ligand>
        <name>Ca(2+)</name>
        <dbReference type="ChEBI" id="CHEBI:29108"/>
    </ligand>
</feature>
<keyword evidence="2" id="KW-0808">Transferase</keyword>
<proteinExistence type="inferred from homology"/>
<feature type="binding site" evidence="8">
    <location>
        <position position="407"/>
    </location>
    <ligand>
        <name>Ca(2+)</name>
        <dbReference type="ChEBI" id="CHEBI:29108"/>
    </ligand>
</feature>
<dbReference type="SMART" id="SM00460">
    <property type="entry name" value="TGc"/>
    <property type="match status" value="1"/>
</dbReference>
<dbReference type="InterPro" id="IPR013783">
    <property type="entry name" value="Ig-like_fold"/>
</dbReference>
<dbReference type="InterPro" id="IPR014756">
    <property type="entry name" value="Ig_E-set"/>
</dbReference>
<comment type="caution">
    <text evidence="11">The sequence shown here is derived from an EMBL/GenBank/DDBJ whole genome shotgun (WGS) entry which is preliminary data.</text>
</comment>
<dbReference type="InterPro" id="IPR023608">
    <property type="entry name" value="Transglutaminase_animal"/>
</dbReference>
<accession>A0A9Q0XYS0</accession>
<dbReference type="AlphaFoldDB" id="A0A9Q0XYS0"/>
<keyword evidence="4 8" id="KW-0106">Calcium</keyword>
<gene>
    <name evidence="11" type="ORF">JRQ81_014500</name>
</gene>
<dbReference type="EC" id="2.3.2.13" evidence="6"/>
<keyword evidence="5" id="KW-0012">Acyltransferase</keyword>
<protein>
    <recommendedName>
        <fullName evidence="6">protein-glutamine gamma-glutamyltransferase</fullName>
        <ecNumber evidence="6">2.3.2.13</ecNumber>
    </recommendedName>
</protein>
<evidence type="ECO:0000256" key="9">
    <source>
        <dbReference type="SAM" id="MobiDB-lite"/>
    </source>
</evidence>
<dbReference type="SUPFAM" id="SSF81296">
    <property type="entry name" value="E set domains"/>
    <property type="match status" value="1"/>
</dbReference>
<comment type="cofactor">
    <cofactor evidence="8">
        <name>Ca(2+)</name>
        <dbReference type="ChEBI" id="CHEBI:29108"/>
    </cofactor>
    <text evidence="8">Binds 1 Ca(2+) ion per subunit.</text>
</comment>
<dbReference type="EMBL" id="JAPFRF010000005">
    <property type="protein sequence ID" value="KAJ7332320.1"/>
    <property type="molecule type" value="Genomic_DNA"/>
</dbReference>
<feature type="binding site" evidence="8">
    <location>
        <position position="460"/>
    </location>
    <ligand>
        <name>Ca(2+)</name>
        <dbReference type="ChEBI" id="CHEBI:29108"/>
    </ligand>
</feature>
<evidence type="ECO:0000313" key="11">
    <source>
        <dbReference type="EMBL" id="KAJ7332320.1"/>
    </source>
</evidence>
<dbReference type="InterPro" id="IPR050779">
    <property type="entry name" value="Transglutaminase"/>
</dbReference>
<reference evidence="11" key="1">
    <citation type="journal article" date="2023" name="DNA Res.">
        <title>Chromosome-level genome assembly of Phrynocephalus forsythii using third-generation DNA sequencing and Hi-C analysis.</title>
        <authorList>
            <person name="Qi Y."/>
            <person name="Zhao W."/>
            <person name="Zhao Y."/>
            <person name="Niu C."/>
            <person name="Cao S."/>
            <person name="Zhang Y."/>
        </authorList>
    </citation>
    <scope>NUCLEOTIDE SEQUENCE</scope>
    <source>
        <tissue evidence="11">Muscle</tissue>
    </source>
</reference>
<dbReference type="InterPro" id="IPR036985">
    <property type="entry name" value="Transglutaminase-like_sf"/>
</dbReference>
<sequence length="678" mass="74425">MAAAFPGSLEEALQLAFVNWQNPRNNWEHHTAEMGGQRLIVRRGQAFTLTLHFHARGYQPWRDSMYLIAETGPWPEAQSGTRSVFQVEPGCLNPGQNWRAAATSSTSQSTEVVVLPPATAPVGHYQLKMRLDSEWATSSYLLGEFLPHCPASEDDVYLDGEEDRGEYVLNEHGLIYDGNKNWISATAWNYGQFEEGIVDICLELLDRSLNFLQDPAKDSSLRGNPVYISRVMSAMINSNDDSGVLLGNWTEDSLGGVRPTQWSGSVAILRQWDRTGGRPVKYGQCWVFAAVLCTVMRCLGIPTRLVTNFDSAHEKNGDLVVDVYYDATGRLLPLEPKDSIWNYHVWDECWMARRDLPPGYGGWQVVDATPQELSNGRYCCGPASVQAIRRGDVNLPYDTAFAFSMVNADRVVWLLSGPRKEKLEWDTGAVGARLSTKAVGSDQREDITSAYKPREGSAEERRVFQKAVSLKQPVGSWRTPRRAAGLPGAPRPPPPPPRAAAAAAPIALHIRLVESPALGEDIQLTLLVRNLASAYKEVRLHLSAQAVLHDGRPLAPFCREALDVSFAPGQEKRLPWRIPYRQYGGQLGDDKQLRVVAVGEEKSSGLRTLAEKTVTLASPSLEINVLAPVALLHQALPLRVEFANPLPEPVSGCLLVVEGSGLVPGPGPHSVGLPGSPG</sequence>
<feature type="active site" evidence="7">
    <location>
        <position position="344"/>
    </location>
</feature>
<dbReference type="InterPro" id="IPR013808">
    <property type="entry name" value="Transglutaminase_AS"/>
</dbReference>
<dbReference type="InterPro" id="IPR038765">
    <property type="entry name" value="Papain-like_cys_pep_sf"/>
</dbReference>
<dbReference type="Gene3D" id="2.60.40.10">
    <property type="entry name" value="Immunoglobulins"/>
    <property type="match status" value="3"/>
</dbReference>
<dbReference type="Pfam" id="PF00868">
    <property type="entry name" value="Transglut_N"/>
    <property type="match status" value="1"/>
</dbReference>
<dbReference type="SUPFAM" id="SSF54001">
    <property type="entry name" value="Cysteine proteinases"/>
    <property type="match status" value="1"/>
</dbReference>
<name>A0A9Q0XYS0_9SAUR</name>
<dbReference type="FunFam" id="3.90.260.10:FF:000001">
    <property type="entry name" value="Protein-glutamine gamma-glutamyltransferase 2"/>
    <property type="match status" value="1"/>
</dbReference>
<feature type="active site" evidence="7">
    <location>
        <position position="367"/>
    </location>
</feature>
<dbReference type="Gene3D" id="3.90.260.10">
    <property type="entry name" value="Transglutaminase-like"/>
    <property type="match status" value="1"/>
</dbReference>
<evidence type="ECO:0000256" key="8">
    <source>
        <dbReference type="PIRSR" id="PIRSR000459-2"/>
    </source>
</evidence>
<comment type="similarity">
    <text evidence="1">Belongs to the transglutaminase superfamily. Transglutaminase family.</text>
</comment>
<dbReference type="OrthoDB" id="437511at2759"/>
<feature type="active site" evidence="7">
    <location>
        <position position="285"/>
    </location>
</feature>
<evidence type="ECO:0000313" key="12">
    <source>
        <dbReference type="Proteomes" id="UP001142489"/>
    </source>
</evidence>
<feature type="compositionally biased region" description="Pro residues" evidence="9">
    <location>
        <begin position="489"/>
        <end position="498"/>
    </location>
</feature>
<dbReference type="Pfam" id="PF00927">
    <property type="entry name" value="Transglut_C"/>
    <property type="match status" value="1"/>
</dbReference>
<feature type="binding site" evidence="8">
    <location>
        <position position="455"/>
    </location>
    <ligand>
        <name>Ca(2+)</name>
        <dbReference type="ChEBI" id="CHEBI:29108"/>
    </ligand>
</feature>
<dbReference type="PANTHER" id="PTHR11590">
    <property type="entry name" value="PROTEIN-GLUTAMINE GAMMA-GLUTAMYLTRANSFERASE"/>
    <property type="match status" value="1"/>
</dbReference>
<dbReference type="GO" id="GO:0003810">
    <property type="term" value="F:protein-glutamine gamma-glutamyltransferase activity"/>
    <property type="evidence" value="ECO:0007669"/>
    <property type="project" value="UniProtKB-EC"/>
</dbReference>
<feature type="domain" description="Transglutaminase-like" evidence="10">
    <location>
        <begin position="277"/>
        <end position="370"/>
    </location>
</feature>
<evidence type="ECO:0000256" key="7">
    <source>
        <dbReference type="PIRSR" id="PIRSR000459-1"/>
    </source>
</evidence>
<dbReference type="SUPFAM" id="SSF49309">
    <property type="entry name" value="Transglutaminase, two C-terminal domains"/>
    <property type="match status" value="2"/>
</dbReference>
<evidence type="ECO:0000256" key="2">
    <source>
        <dbReference type="ARBA" id="ARBA00022679"/>
    </source>
</evidence>
<keyword evidence="12" id="KW-1185">Reference proteome</keyword>
<evidence type="ECO:0000256" key="4">
    <source>
        <dbReference type="ARBA" id="ARBA00022837"/>
    </source>
</evidence>
<dbReference type="PANTHER" id="PTHR11590:SF38">
    <property type="entry name" value="PROTEIN-GLUTAMINE GAMMA-GLUTAMYLTRANSFERASE 5"/>
    <property type="match status" value="1"/>
</dbReference>
<evidence type="ECO:0000256" key="1">
    <source>
        <dbReference type="ARBA" id="ARBA00005968"/>
    </source>
</evidence>
<dbReference type="PIRSF" id="PIRSF000459">
    <property type="entry name" value="TGM_EBP42"/>
    <property type="match status" value="1"/>
</dbReference>
<dbReference type="InterPro" id="IPR002931">
    <property type="entry name" value="Transglutaminase-like"/>
</dbReference>
<evidence type="ECO:0000256" key="3">
    <source>
        <dbReference type="ARBA" id="ARBA00022723"/>
    </source>
</evidence>
<feature type="region of interest" description="Disordered" evidence="9">
    <location>
        <begin position="476"/>
        <end position="500"/>
    </location>
</feature>
<dbReference type="InterPro" id="IPR036238">
    <property type="entry name" value="Transglutaminase_C_sf"/>
</dbReference>
<dbReference type="InterPro" id="IPR008958">
    <property type="entry name" value="Transglutaminase_C"/>
</dbReference>
<evidence type="ECO:0000256" key="6">
    <source>
        <dbReference type="ARBA" id="ARBA00024222"/>
    </source>
</evidence>
<dbReference type="Pfam" id="PF01841">
    <property type="entry name" value="Transglut_core"/>
    <property type="match status" value="1"/>
</dbReference>
<organism evidence="11 12">
    <name type="scientific">Phrynocephalus forsythii</name>
    <dbReference type="NCBI Taxonomy" id="171643"/>
    <lineage>
        <taxon>Eukaryota</taxon>
        <taxon>Metazoa</taxon>
        <taxon>Chordata</taxon>
        <taxon>Craniata</taxon>
        <taxon>Vertebrata</taxon>
        <taxon>Euteleostomi</taxon>
        <taxon>Lepidosauria</taxon>
        <taxon>Squamata</taxon>
        <taxon>Bifurcata</taxon>
        <taxon>Unidentata</taxon>
        <taxon>Episquamata</taxon>
        <taxon>Toxicofera</taxon>
        <taxon>Iguania</taxon>
        <taxon>Acrodonta</taxon>
        <taxon>Agamidae</taxon>
        <taxon>Agaminae</taxon>
        <taxon>Phrynocephalus</taxon>
    </lineage>
</organism>
<dbReference type="InterPro" id="IPR001102">
    <property type="entry name" value="Transglutaminase_N"/>
</dbReference>
<dbReference type="GO" id="GO:0046872">
    <property type="term" value="F:metal ion binding"/>
    <property type="evidence" value="ECO:0007669"/>
    <property type="project" value="UniProtKB-KW"/>
</dbReference>
<dbReference type="PROSITE" id="PS00547">
    <property type="entry name" value="TRANSGLUTAMINASES"/>
    <property type="match status" value="1"/>
</dbReference>
<dbReference type="Proteomes" id="UP001142489">
    <property type="component" value="Unassembled WGS sequence"/>
</dbReference>
<evidence type="ECO:0000259" key="10">
    <source>
        <dbReference type="SMART" id="SM00460"/>
    </source>
</evidence>
<keyword evidence="3 8" id="KW-0479">Metal-binding</keyword>